<keyword evidence="7" id="KW-0378">Hydrolase</keyword>
<dbReference type="PROSITE" id="PS50853">
    <property type="entry name" value="FN3"/>
    <property type="match status" value="1"/>
</dbReference>
<dbReference type="RefSeq" id="WP_039681200.1">
    <property type="nucleotide sequence ID" value="NZ_JAWGXO010000006.1"/>
</dbReference>
<dbReference type="GO" id="GO:0046872">
    <property type="term" value="F:metal ion binding"/>
    <property type="evidence" value="ECO:0007669"/>
    <property type="project" value="UniProtKB-KW"/>
</dbReference>
<dbReference type="SUPFAM" id="SSF53187">
    <property type="entry name" value="Zn-dependent exopeptidases"/>
    <property type="match status" value="1"/>
</dbReference>
<dbReference type="GO" id="GO:0006508">
    <property type="term" value="P:proteolysis"/>
    <property type="evidence" value="ECO:0007669"/>
    <property type="project" value="UniProtKB-KW"/>
</dbReference>
<dbReference type="InterPro" id="IPR003961">
    <property type="entry name" value="FN3_dom"/>
</dbReference>
<dbReference type="EMBL" id="JWHR01000150">
    <property type="protein sequence ID" value="KHS55756.1"/>
    <property type="molecule type" value="Genomic_DNA"/>
</dbReference>
<dbReference type="GO" id="GO:0008235">
    <property type="term" value="F:metalloexopeptidase activity"/>
    <property type="evidence" value="ECO:0007669"/>
    <property type="project" value="InterPro"/>
</dbReference>
<keyword evidence="6 9" id="KW-0732">Signal</keyword>
<evidence type="ECO:0000256" key="1">
    <source>
        <dbReference type="ARBA" id="ARBA00004613"/>
    </source>
</evidence>
<evidence type="ECO:0000256" key="5">
    <source>
        <dbReference type="ARBA" id="ARBA00022723"/>
    </source>
</evidence>
<dbReference type="STRING" id="1577792.QX51_17540"/>
<feature type="domain" description="Fibronectin type-III" evidence="10">
    <location>
        <begin position="475"/>
        <end position="572"/>
    </location>
</feature>
<sequence length="663" mass="74288">MKKKILAIIMAFVMIFTTMTYTTVSFAKENTGYGDYAYRVLQYLDQNLTKRIACTDQELEAAKYLKGQLESFGYEVEVQDFSYTRKDVTYNSQNLIATKKGASNKEVIIGSHYDSVGTHGVDDNGSGTVVNLETAKRLANKETPYTVKFVFFGAEEVGLKGSAAYANAMTDEEVANTLYMVNMDSMLAGTYRYVYSGNYNKDTDKVNDAWPAYQALKLSDALQTGMRLNNTKLNLDYATPSTGNWSDHASFRNKMPYLYFEAVNWEMPDDPDHPEEGSSGAYETEIGEVMHDPDRDNLEFIESTWGTRGKETITAYCKLLESVVYQLNPDGLITPSKDALKEAIEIANDMDKSDFSESAYKKFQQALKEAKTVNKTEYVLLKDQSIIDSAIEKLNEAMGVVGVNIANTKIEVENQVYTGKAQRPEVVVKDGKRVLEEGVDYTVSYSNNKEIGEAIVTVKGCNDYSGTATAKFNIIPQTVTNGKAFDVLTNSLKLSWKKVDNADGYKVYKYDSSSKKYVLIKTINKNSTTNYKVTNLVSATKYNYKICAYKEVKGKTYLGLKSNTVKATTKPLQPIVKLSSTVAGKVTIDYSKKVSKRTDGYEVYMATSKKGKYTLIKDTTSTKMTKTKLTSKKGYYFKVKAYRKVDGKKVYSSYSAIKYIKVK</sequence>
<dbReference type="CDD" id="cd00063">
    <property type="entry name" value="FN3"/>
    <property type="match status" value="1"/>
</dbReference>
<dbReference type="Gene3D" id="3.40.630.10">
    <property type="entry name" value="Zn peptidases"/>
    <property type="match status" value="1"/>
</dbReference>
<feature type="chain" id="PRO_5002099514" description="Fibronectin type-III domain-containing protein" evidence="9">
    <location>
        <begin position="28"/>
        <end position="663"/>
    </location>
</feature>
<keyword evidence="4" id="KW-0645">Protease</keyword>
<dbReference type="SUPFAM" id="SSF49265">
    <property type="entry name" value="Fibronectin type III"/>
    <property type="match status" value="1"/>
</dbReference>
<dbReference type="InterPro" id="IPR007484">
    <property type="entry name" value="Peptidase_M28"/>
</dbReference>
<evidence type="ECO:0000256" key="2">
    <source>
        <dbReference type="ARBA" id="ARBA00022438"/>
    </source>
</evidence>
<keyword evidence="5" id="KW-0479">Metal-binding</keyword>
<dbReference type="PANTHER" id="PTHR12147:SF56">
    <property type="entry name" value="AMINOPEPTIDASE YDR415C-RELATED"/>
    <property type="match status" value="1"/>
</dbReference>
<dbReference type="InterPro" id="IPR036116">
    <property type="entry name" value="FN3_sf"/>
</dbReference>
<dbReference type="Pfam" id="PF00041">
    <property type="entry name" value="fn3"/>
    <property type="match status" value="1"/>
</dbReference>
<dbReference type="SMART" id="SM00060">
    <property type="entry name" value="FN3"/>
    <property type="match status" value="2"/>
</dbReference>
<reference evidence="11 12" key="1">
    <citation type="submission" date="2014-12" db="EMBL/GenBank/DDBJ databases">
        <title>Draft genome sequence of Terrisporobacter sp. 08-306576, isolated from the blood culture of a bacteremia patient.</title>
        <authorList>
            <person name="Lund L.C."/>
            <person name="Sydenham T.V."/>
            <person name="Hogh S.V."/>
            <person name="Skov M.N."/>
            <person name="Kemp M."/>
            <person name="Justesen U.S."/>
        </authorList>
    </citation>
    <scope>NUCLEOTIDE SEQUENCE [LARGE SCALE GENOMIC DNA]</scope>
    <source>
        <strain evidence="11 12">08-306576</strain>
    </source>
</reference>
<evidence type="ECO:0000313" key="12">
    <source>
        <dbReference type="Proteomes" id="UP000031189"/>
    </source>
</evidence>
<dbReference type="AlphaFoldDB" id="A0A0B3VG95"/>
<dbReference type="PANTHER" id="PTHR12147">
    <property type="entry name" value="METALLOPEPTIDASE M28 FAMILY MEMBER"/>
    <property type="match status" value="1"/>
</dbReference>
<organism evidence="11 12">
    <name type="scientific">Terrisporobacter othiniensis</name>
    <dbReference type="NCBI Taxonomy" id="1577792"/>
    <lineage>
        <taxon>Bacteria</taxon>
        <taxon>Bacillati</taxon>
        <taxon>Bacillota</taxon>
        <taxon>Clostridia</taxon>
        <taxon>Peptostreptococcales</taxon>
        <taxon>Peptostreptococcaceae</taxon>
        <taxon>Terrisporobacter</taxon>
    </lineage>
</organism>
<keyword evidence="12" id="KW-1185">Reference proteome</keyword>
<evidence type="ECO:0000256" key="8">
    <source>
        <dbReference type="ARBA" id="ARBA00022833"/>
    </source>
</evidence>
<keyword evidence="8" id="KW-0862">Zinc</keyword>
<dbReference type="Gene3D" id="2.60.40.10">
    <property type="entry name" value="Immunoglobulins"/>
    <property type="match status" value="2"/>
</dbReference>
<dbReference type="GO" id="GO:0005576">
    <property type="term" value="C:extracellular region"/>
    <property type="evidence" value="ECO:0007669"/>
    <property type="project" value="UniProtKB-SubCell"/>
</dbReference>
<evidence type="ECO:0000259" key="10">
    <source>
        <dbReference type="PROSITE" id="PS50853"/>
    </source>
</evidence>
<evidence type="ECO:0000256" key="9">
    <source>
        <dbReference type="SAM" id="SignalP"/>
    </source>
</evidence>
<comment type="caution">
    <text evidence="11">The sequence shown here is derived from an EMBL/GenBank/DDBJ whole genome shotgun (WGS) entry which is preliminary data.</text>
</comment>
<evidence type="ECO:0000256" key="7">
    <source>
        <dbReference type="ARBA" id="ARBA00022801"/>
    </source>
</evidence>
<name>A0A0B3VG95_9FIRM</name>
<dbReference type="GO" id="GO:0004177">
    <property type="term" value="F:aminopeptidase activity"/>
    <property type="evidence" value="ECO:0007669"/>
    <property type="project" value="UniProtKB-KW"/>
</dbReference>
<dbReference type="OrthoDB" id="9762302at2"/>
<dbReference type="Pfam" id="PF04389">
    <property type="entry name" value="Peptidase_M28"/>
    <property type="match status" value="1"/>
</dbReference>
<accession>A0A0B3VG95</accession>
<keyword evidence="3" id="KW-0964">Secreted</keyword>
<proteinExistence type="predicted"/>
<keyword evidence="2" id="KW-0031">Aminopeptidase</keyword>
<dbReference type="Proteomes" id="UP000031189">
    <property type="component" value="Unassembled WGS sequence"/>
</dbReference>
<dbReference type="InterPro" id="IPR013783">
    <property type="entry name" value="Ig-like_fold"/>
</dbReference>
<evidence type="ECO:0000256" key="6">
    <source>
        <dbReference type="ARBA" id="ARBA00022729"/>
    </source>
</evidence>
<evidence type="ECO:0000313" key="11">
    <source>
        <dbReference type="EMBL" id="KHS55756.1"/>
    </source>
</evidence>
<evidence type="ECO:0000256" key="3">
    <source>
        <dbReference type="ARBA" id="ARBA00022525"/>
    </source>
</evidence>
<dbReference type="InterPro" id="IPR045175">
    <property type="entry name" value="M28_fam"/>
</dbReference>
<evidence type="ECO:0000256" key="4">
    <source>
        <dbReference type="ARBA" id="ARBA00022670"/>
    </source>
</evidence>
<dbReference type="Gene3D" id="1.20.1270.90">
    <property type="entry name" value="AF1782-like"/>
    <property type="match status" value="1"/>
</dbReference>
<gene>
    <name evidence="11" type="ORF">QX51_17540</name>
</gene>
<protein>
    <recommendedName>
        <fullName evidence="10">Fibronectin type-III domain-containing protein</fullName>
    </recommendedName>
</protein>
<comment type="subcellular location">
    <subcellularLocation>
        <location evidence="1">Secreted</location>
    </subcellularLocation>
</comment>
<feature type="signal peptide" evidence="9">
    <location>
        <begin position="1"/>
        <end position="27"/>
    </location>
</feature>